<feature type="signal peptide" evidence="1">
    <location>
        <begin position="1"/>
        <end position="23"/>
    </location>
</feature>
<name>A0A9D9ESB7_9BACT</name>
<organism evidence="2 3">
    <name type="scientific">Candidatus Cryptobacteroides intestinavium</name>
    <dbReference type="NCBI Taxonomy" id="2840766"/>
    <lineage>
        <taxon>Bacteria</taxon>
        <taxon>Pseudomonadati</taxon>
        <taxon>Bacteroidota</taxon>
        <taxon>Bacteroidia</taxon>
        <taxon>Bacteroidales</taxon>
        <taxon>Candidatus Cryptobacteroides</taxon>
    </lineage>
</organism>
<sequence length="157" mass="16496">MKRILYMLAAAALIAGLSACSGKNDTGVDISGQWHLVETGDLIGEQGLDIDVYASFTSGTFVLYQKVGTGLGRYWYYEGTYTVSGDNVMTGRYSDGTRLGGTRGLGYSVAVSGNSLTLTALSSGEVSVYERAEIPADVIDEAVPPVRSGDVPALPVL</sequence>
<dbReference type="Proteomes" id="UP000823661">
    <property type="component" value="Unassembled WGS sequence"/>
</dbReference>
<evidence type="ECO:0000256" key="1">
    <source>
        <dbReference type="SAM" id="SignalP"/>
    </source>
</evidence>
<evidence type="ECO:0008006" key="4">
    <source>
        <dbReference type="Google" id="ProtNLM"/>
    </source>
</evidence>
<evidence type="ECO:0000313" key="3">
    <source>
        <dbReference type="Proteomes" id="UP000823661"/>
    </source>
</evidence>
<gene>
    <name evidence="2" type="ORF">IAC06_02435</name>
</gene>
<reference evidence="2" key="1">
    <citation type="submission" date="2020-10" db="EMBL/GenBank/DDBJ databases">
        <authorList>
            <person name="Gilroy R."/>
        </authorList>
    </citation>
    <scope>NUCLEOTIDE SEQUENCE</scope>
    <source>
        <strain evidence="2">B1-20833</strain>
    </source>
</reference>
<accession>A0A9D9ESB7</accession>
<feature type="chain" id="PRO_5039174658" description="Lipocalin-like domain-containing protein" evidence="1">
    <location>
        <begin position="24"/>
        <end position="157"/>
    </location>
</feature>
<dbReference type="AlphaFoldDB" id="A0A9D9ESB7"/>
<proteinExistence type="predicted"/>
<keyword evidence="1" id="KW-0732">Signal</keyword>
<dbReference type="PROSITE" id="PS51257">
    <property type="entry name" value="PROKAR_LIPOPROTEIN"/>
    <property type="match status" value="1"/>
</dbReference>
<reference evidence="2" key="2">
    <citation type="journal article" date="2021" name="PeerJ">
        <title>Extensive microbial diversity within the chicken gut microbiome revealed by metagenomics and culture.</title>
        <authorList>
            <person name="Gilroy R."/>
            <person name="Ravi A."/>
            <person name="Getino M."/>
            <person name="Pursley I."/>
            <person name="Horton D.L."/>
            <person name="Alikhan N.F."/>
            <person name="Baker D."/>
            <person name="Gharbi K."/>
            <person name="Hall N."/>
            <person name="Watson M."/>
            <person name="Adriaenssens E.M."/>
            <person name="Foster-Nyarko E."/>
            <person name="Jarju S."/>
            <person name="Secka A."/>
            <person name="Antonio M."/>
            <person name="Oren A."/>
            <person name="Chaudhuri R.R."/>
            <person name="La Ragione R."/>
            <person name="Hildebrand F."/>
            <person name="Pallen M.J."/>
        </authorList>
    </citation>
    <scope>NUCLEOTIDE SEQUENCE</scope>
    <source>
        <strain evidence="2">B1-20833</strain>
    </source>
</reference>
<comment type="caution">
    <text evidence="2">The sequence shown here is derived from an EMBL/GenBank/DDBJ whole genome shotgun (WGS) entry which is preliminary data.</text>
</comment>
<dbReference type="EMBL" id="JADIMI010000020">
    <property type="protein sequence ID" value="MBO8451730.1"/>
    <property type="molecule type" value="Genomic_DNA"/>
</dbReference>
<evidence type="ECO:0000313" key="2">
    <source>
        <dbReference type="EMBL" id="MBO8451730.1"/>
    </source>
</evidence>
<protein>
    <recommendedName>
        <fullName evidence="4">Lipocalin-like domain-containing protein</fullName>
    </recommendedName>
</protein>